<organism evidence="1">
    <name type="scientific">marine metagenome</name>
    <dbReference type="NCBI Taxonomy" id="408172"/>
    <lineage>
        <taxon>unclassified sequences</taxon>
        <taxon>metagenomes</taxon>
        <taxon>ecological metagenomes</taxon>
    </lineage>
</organism>
<name>A0A382F1D9_9ZZZZ</name>
<gene>
    <name evidence="1" type="ORF">METZ01_LOCUS209319</name>
</gene>
<protein>
    <submittedName>
        <fullName evidence="1">Uncharacterized protein</fullName>
    </submittedName>
</protein>
<accession>A0A382F1D9</accession>
<evidence type="ECO:0000313" key="1">
    <source>
        <dbReference type="EMBL" id="SVB56465.1"/>
    </source>
</evidence>
<dbReference type="EMBL" id="UINC01047327">
    <property type="protein sequence ID" value="SVB56465.1"/>
    <property type="molecule type" value="Genomic_DNA"/>
</dbReference>
<reference evidence="1" key="1">
    <citation type="submission" date="2018-05" db="EMBL/GenBank/DDBJ databases">
        <authorList>
            <person name="Lanie J.A."/>
            <person name="Ng W.-L."/>
            <person name="Kazmierczak K.M."/>
            <person name="Andrzejewski T.M."/>
            <person name="Davidsen T.M."/>
            <person name="Wayne K.J."/>
            <person name="Tettelin H."/>
            <person name="Glass J.I."/>
            <person name="Rusch D."/>
            <person name="Podicherti R."/>
            <person name="Tsui H.-C.T."/>
            <person name="Winkler M.E."/>
        </authorList>
    </citation>
    <scope>NUCLEOTIDE SEQUENCE</scope>
</reference>
<sequence length="24" mass="2946">MLNDYRARKLILQHSMNLLTYNHT</sequence>
<feature type="non-terminal residue" evidence="1">
    <location>
        <position position="24"/>
    </location>
</feature>
<proteinExistence type="predicted"/>
<dbReference type="AlphaFoldDB" id="A0A382F1D9"/>